<sequence length="690" mass="80509">MLEKTALPQNNAPKRRDIQGLRAWAIILVLLYHFFPKYFPNGYIGVDMFFVISGYLIAMICYKFETINLITLRTFYYRRIKRIFPLYYLAMVMIFISMYLLLPKSYYAINASSGKKAILLITNLKFHVDAEQDYEKLLANAEDLFTHAWSLCVEIQWYFIAPLLFLIQRRFSVPAMAFFIGIGWKSLTFHLFTNQTIAFNCVFARIWQFCAGITAFIITKQRPIEQKYSEPPSKDQSNQDETIRSDKALLPYIAYFLFGLILFTFSWLTEEPSHLRVEITFVTAILIVIGEYHEILILSNPLMAFIGDISYSLYLVHWPVYVIFKSYFKDNIYAFLIGALLSVVISIIIYYVYERPYLKFSPLAILILTIGLIGWSLVLTQPDFVMRKTDYSKKYDIYGADLQHGDPSKNLSIAIAMNHLEGTVNVEKSNAIEHCEHIEFDNPVVKPPTGLCKMPGNHTGKLRLLVIGNSWACNQGGIVYEAFRHIIKEFYAFCLVACEPLIEKQSPNICFQAIKWEKVVSHVQPDLVIMLHRPIIGKGSFNDITQLQTDDVYQQHLRVTQWYESQGYIKKIYILQAMPICHWQCTKLMNDFMENEKKPLKEFGNKLVVHDDYFERKRFEKLAEDCKICELYDYLPLLRDKDGNLTFYDESTNLVFMDDANHLTKFGRDKVKIIYNQLAENFTKEFPEFS</sequence>
<feature type="transmembrane region" description="Helical" evidence="1">
    <location>
        <begin position="197"/>
        <end position="218"/>
    </location>
</feature>
<dbReference type="Proteomes" id="UP000218231">
    <property type="component" value="Unassembled WGS sequence"/>
</dbReference>
<proteinExistence type="predicted"/>
<feature type="domain" description="Acyltransferase 3" evidence="2">
    <location>
        <begin position="17"/>
        <end position="351"/>
    </location>
</feature>
<evidence type="ECO:0000259" key="2">
    <source>
        <dbReference type="Pfam" id="PF01757"/>
    </source>
</evidence>
<keyword evidence="1" id="KW-0812">Transmembrane</keyword>
<feature type="transmembrane region" description="Helical" evidence="1">
    <location>
        <begin position="42"/>
        <end position="62"/>
    </location>
</feature>
<dbReference type="GO" id="GO:0016747">
    <property type="term" value="F:acyltransferase activity, transferring groups other than amino-acyl groups"/>
    <property type="evidence" value="ECO:0007669"/>
    <property type="project" value="InterPro"/>
</dbReference>
<keyword evidence="5" id="KW-1185">Reference proteome</keyword>
<dbReference type="Pfam" id="PF19040">
    <property type="entry name" value="SGNH"/>
    <property type="match status" value="1"/>
</dbReference>
<name>A0A2A2JCU9_9BILA</name>
<feature type="transmembrane region" description="Helical" evidence="1">
    <location>
        <begin position="332"/>
        <end position="353"/>
    </location>
</feature>
<dbReference type="STRING" id="2018661.A0A2A2JCU9"/>
<feature type="transmembrane region" description="Helical" evidence="1">
    <location>
        <begin position="302"/>
        <end position="320"/>
    </location>
</feature>
<reference evidence="4 5" key="1">
    <citation type="journal article" date="2017" name="Curr. Biol.">
        <title>Genome architecture and evolution of a unichromosomal asexual nematode.</title>
        <authorList>
            <person name="Fradin H."/>
            <person name="Zegar C."/>
            <person name="Gutwein M."/>
            <person name="Lucas J."/>
            <person name="Kovtun M."/>
            <person name="Corcoran D."/>
            <person name="Baugh L.R."/>
            <person name="Kiontke K."/>
            <person name="Gunsalus K."/>
            <person name="Fitch D.H."/>
            <person name="Piano F."/>
        </authorList>
    </citation>
    <scope>NUCLEOTIDE SEQUENCE [LARGE SCALE GENOMIC DNA]</scope>
    <source>
        <strain evidence="4">PF1309</strain>
    </source>
</reference>
<accession>A0A2A2JCU9</accession>
<feature type="transmembrane region" description="Helical" evidence="1">
    <location>
        <begin position="144"/>
        <end position="166"/>
    </location>
</feature>
<keyword evidence="1" id="KW-1133">Transmembrane helix</keyword>
<comment type="caution">
    <text evidence="4">The sequence shown here is derived from an EMBL/GenBank/DDBJ whole genome shotgun (WGS) entry which is preliminary data.</text>
</comment>
<evidence type="ECO:0008006" key="6">
    <source>
        <dbReference type="Google" id="ProtNLM"/>
    </source>
</evidence>
<dbReference type="InterPro" id="IPR043968">
    <property type="entry name" value="SGNH"/>
</dbReference>
<dbReference type="PANTHER" id="PTHR23028:SF115">
    <property type="entry name" value="ACYL_TRANSF_3 DOMAIN-CONTAINING PROTEIN-RELATED"/>
    <property type="match status" value="1"/>
</dbReference>
<keyword evidence="1" id="KW-0472">Membrane</keyword>
<evidence type="ECO:0000256" key="1">
    <source>
        <dbReference type="SAM" id="Phobius"/>
    </source>
</evidence>
<dbReference type="PANTHER" id="PTHR23028">
    <property type="entry name" value="ACETYLTRANSFERASE"/>
    <property type="match status" value="1"/>
</dbReference>
<organism evidence="4 5">
    <name type="scientific">Diploscapter pachys</name>
    <dbReference type="NCBI Taxonomy" id="2018661"/>
    <lineage>
        <taxon>Eukaryota</taxon>
        <taxon>Metazoa</taxon>
        <taxon>Ecdysozoa</taxon>
        <taxon>Nematoda</taxon>
        <taxon>Chromadorea</taxon>
        <taxon>Rhabditida</taxon>
        <taxon>Rhabditina</taxon>
        <taxon>Rhabditomorpha</taxon>
        <taxon>Rhabditoidea</taxon>
        <taxon>Rhabditidae</taxon>
        <taxon>Diploscapter</taxon>
    </lineage>
</organism>
<dbReference type="OrthoDB" id="5825384at2759"/>
<dbReference type="EMBL" id="LIAE01010513">
    <property type="protein sequence ID" value="PAV59598.1"/>
    <property type="molecule type" value="Genomic_DNA"/>
</dbReference>
<protein>
    <recommendedName>
        <fullName evidence="6">Acyltransferase 3 domain-containing protein</fullName>
    </recommendedName>
</protein>
<feature type="transmembrane region" description="Helical" evidence="1">
    <location>
        <begin position="83"/>
        <end position="102"/>
    </location>
</feature>
<feature type="transmembrane region" description="Helical" evidence="1">
    <location>
        <begin position="360"/>
        <end position="378"/>
    </location>
</feature>
<evidence type="ECO:0000313" key="5">
    <source>
        <dbReference type="Proteomes" id="UP000218231"/>
    </source>
</evidence>
<evidence type="ECO:0000313" key="4">
    <source>
        <dbReference type="EMBL" id="PAV59598.1"/>
    </source>
</evidence>
<gene>
    <name evidence="4" type="ORF">WR25_05200</name>
</gene>
<dbReference type="GO" id="GO:0000271">
    <property type="term" value="P:polysaccharide biosynthetic process"/>
    <property type="evidence" value="ECO:0007669"/>
    <property type="project" value="TreeGrafter"/>
</dbReference>
<feature type="domain" description="SGNH" evidence="3">
    <location>
        <begin position="450"/>
        <end position="671"/>
    </location>
</feature>
<evidence type="ECO:0000259" key="3">
    <source>
        <dbReference type="Pfam" id="PF19040"/>
    </source>
</evidence>
<dbReference type="InterPro" id="IPR050879">
    <property type="entry name" value="Acyltransferase_3"/>
</dbReference>
<dbReference type="GO" id="GO:0016020">
    <property type="term" value="C:membrane"/>
    <property type="evidence" value="ECO:0007669"/>
    <property type="project" value="TreeGrafter"/>
</dbReference>
<dbReference type="InterPro" id="IPR002656">
    <property type="entry name" value="Acyl_transf_3_dom"/>
</dbReference>
<feature type="transmembrane region" description="Helical" evidence="1">
    <location>
        <begin position="249"/>
        <end position="268"/>
    </location>
</feature>
<feature type="transmembrane region" description="Helical" evidence="1">
    <location>
        <begin position="20"/>
        <end position="36"/>
    </location>
</feature>
<dbReference type="AlphaFoldDB" id="A0A2A2JCU9"/>
<dbReference type="Pfam" id="PF01757">
    <property type="entry name" value="Acyl_transf_3"/>
    <property type="match status" value="1"/>
</dbReference>
<feature type="transmembrane region" description="Helical" evidence="1">
    <location>
        <begin position="274"/>
        <end position="290"/>
    </location>
</feature>